<evidence type="ECO:0000313" key="1">
    <source>
        <dbReference type="EMBL" id="WMV33767.1"/>
    </source>
</evidence>
<sequence length="222" mass="26084">MPLGNNHKELVIWDGIIEKTEKKLANWKSQYLSFGGRTILINSVLDSLPTYVMSLFPMPAKRDFLWSGIKEGKRIHLVKWQTVLLSRSSWGLGIRNLGLQNKCLLAKWLWRFGREYQALWKEVISNKYGQNSLWVSDMVNIPYGVSVWRTIRNLWGQLQHNIRYKVGNGTRVLFWKDHWIGQDSLMSSYPDIYILSSSQDAMVNEVWSEQGWNFSFRRLLND</sequence>
<proteinExistence type="predicted"/>
<dbReference type="AlphaFoldDB" id="A0AAF0R4H5"/>
<reference evidence="1" key="1">
    <citation type="submission" date="2023-08" db="EMBL/GenBank/DDBJ databases">
        <title>A de novo genome assembly of Solanum verrucosum Schlechtendal, a Mexican diploid species geographically isolated from the other diploid A-genome species in potato relatives.</title>
        <authorList>
            <person name="Hosaka K."/>
        </authorList>
    </citation>
    <scope>NUCLEOTIDE SEQUENCE</scope>
    <source>
        <tissue evidence="1">Young leaves</tissue>
    </source>
</reference>
<dbReference type="PANTHER" id="PTHR33116">
    <property type="entry name" value="REVERSE TRANSCRIPTASE ZINC-BINDING DOMAIN-CONTAINING PROTEIN-RELATED-RELATED"/>
    <property type="match status" value="1"/>
</dbReference>
<keyword evidence="2" id="KW-1185">Reference proteome</keyword>
<dbReference type="PANTHER" id="PTHR33116:SF85">
    <property type="entry name" value="REVERSE TRANSCRIPTASE ZINC-BINDING DOMAIN-CONTAINING PROTEIN"/>
    <property type="match status" value="1"/>
</dbReference>
<organism evidence="1 2">
    <name type="scientific">Solanum verrucosum</name>
    <dbReference type="NCBI Taxonomy" id="315347"/>
    <lineage>
        <taxon>Eukaryota</taxon>
        <taxon>Viridiplantae</taxon>
        <taxon>Streptophyta</taxon>
        <taxon>Embryophyta</taxon>
        <taxon>Tracheophyta</taxon>
        <taxon>Spermatophyta</taxon>
        <taxon>Magnoliopsida</taxon>
        <taxon>eudicotyledons</taxon>
        <taxon>Gunneridae</taxon>
        <taxon>Pentapetalae</taxon>
        <taxon>asterids</taxon>
        <taxon>lamiids</taxon>
        <taxon>Solanales</taxon>
        <taxon>Solanaceae</taxon>
        <taxon>Solanoideae</taxon>
        <taxon>Solaneae</taxon>
        <taxon>Solanum</taxon>
    </lineage>
</organism>
<dbReference type="EMBL" id="CP133617">
    <property type="protein sequence ID" value="WMV33767.1"/>
    <property type="molecule type" value="Genomic_DNA"/>
</dbReference>
<dbReference type="Proteomes" id="UP001234989">
    <property type="component" value="Chromosome 6"/>
</dbReference>
<evidence type="ECO:0000313" key="2">
    <source>
        <dbReference type="Proteomes" id="UP001234989"/>
    </source>
</evidence>
<protein>
    <submittedName>
        <fullName evidence="1">Uncharacterized protein</fullName>
    </submittedName>
</protein>
<gene>
    <name evidence="1" type="ORF">MTR67_027152</name>
</gene>
<accession>A0AAF0R4H5</accession>
<name>A0AAF0R4H5_SOLVR</name>